<dbReference type="Proteomes" id="UP001501153">
    <property type="component" value="Unassembled WGS sequence"/>
</dbReference>
<evidence type="ECO:0000256" key="1">
    <source>
        <dbReference type="ARBA" id="ARBA00022630"/>
    </source>
</evidence>
<feature type="domain" description="FAD/NAD(P)-binding" evidence="3">
    <location>
        <begin position="7"/>
        <end position="286"/>
    </location>
</feature>
<keyword evidence="1" id="KW-0285">Flavoprotein</keyword>
<dbReference type="PANTHER" id="PTHR48105">
    <property type="entry name" value="THIOREDOXIN REDUCTASE 1-RELATED-RELATED"/>
    <property type="match status" value="1"/>
</dbReference>
<protein>
    <submittedName>
        <fullName evidence="4">NAD(P)/FAD-dependent oxidoreductase</fullName>
    </submittedName>
</protein>
<gene>
    <name evidence="4" type="ORF">GCM10023185_12030</name>
</gene>
<keyword evidence="5" id="KW-1185">Reference proteome</keyword>
<dbReference type="InterPro" id="IPR023753">
    <property type="entry name" value="FAD/NAD-binding_dom"/>
</dbReference>
<evidence type="ECO:0000256" key="2">
    <source>
        <dbReference type="ARBA" id="ARBA00023002"/>
    </source>
</evidence>
<evidence type="ECO:0000313" key="4">
    <source>
        <dbReference type="EMBL" id="GAA4352407.1"/>
    </source>
</evidence>
<sequence>MPSFSAYDMAIVGASNAGLSAALVLGRARRRVLVLDGGPSRNAPAFHSHSFFTRDGAPPQGLLRIGREQLQPYNVEVVAAEARRVKTTAEGFALTLSKGEVVTAPALLLATGVTDVLPGISGLKELWGRGVYHCPYCHGWETRHSRVAVYGRGEAGYHLAVLLQQWSPTLQLCTDGPAGLTPGQLAHLNSLGVAIREARVKAFDGTAKCLRAIIFSDGSRLPVDAVFMRPAQRQRTDLATQLGCALTSDGVYVQVDETGLTSVPNVYAVGDMTGPLQQVIHAAASGARAAAALNNELILRSCVSAA</sequence>
<dbReference type="PRINTS" id="PR00368">
    <property type="entry name" value="FADPNR"/>
</dbReference>
<dbReference type="Pfam" id="PF07992">
    <property type="entry name" value="Pyr_redox_2"/>
    <property type="match status" value="1"/>
</dbReference>
<evidence type="ECO:0000313" key="5">
    <source>
        <dbReference type="Proteomes" id="UP001501153"/>
    </source>
</evidence>
<dbReference type="InterPro" id="IPR036188">
    <property type="entry name" value="FAD/NAD-bd_sf"/>
</dbReference>
<dbReference type="Gene3D" id="3.50.50.60">
    <property type="entry name" value="FAD/NAD(P)-binding domain"/>
    <property type="match status" value="2"/>
</dbReference>
<dbReference type="InterPro" id="IPR050097">
    <property type="entry name" value="Ferredoxin-NADP_redctase_2"/>
</dbReference>
<dbReference type="SUPFAM" id="SSF51905">
    <property type="entry name" value="FAD/NAD(P)-binding domain"/>
    <property type="match status" value="1"/>
</dbReference>
<dbReference type="PRINTS" id="PR00469">
    <property type="entry name" value="PNDRDTASEII"/>
</dbReference>
<name>A0ABP8I6K8_9BACT</name>
<dbReference type="EMBL" id="BAABGZ010000013">
    <property type="protein sequence ID" value="GAA4352407.1"/>
    <property type="molecule type" value="Genomic_DNA"/>
</dbReference>
<dbReference type="RefSeq" id="WP_345234782.1">
    <property type="nucleotide sequence ID" value="NZ_BAABGZ010000013.1"/>
</dbReference>
<accession>A0ABP8I6K8</accession>
<evidence type="ECO:0000259" key="3">
    <source>
        <dbReference type="Pfam" id="PF07992"/>
    </source>
</evidence>
<proteinExistence type="predicted"/>
<comment type="caution">
    <text evidence="4">The sequence shown here is derived from an EMBL/GenBank/DDBJ whole genome shotgun (WGS) entry which is preliminary data.</text>
</comment>
<organism evidence="4 5">
    <name type="scientific">Hymenobacter saemangeumensis</name>
    <dbReference type="NCBI Taxonomy" id="1084522"/>
    <lineage>
        <taxon>Bacteria</taxon>
        <taxon>Pseudomonadati</taxon>
        <taxon>Bacteroidota</taxon>
        <taxon>Cytophagia</taxon>
        <taxon>Cytophagales</taxon>
        <taxon>Hymenobacteraceae</taxon>
        <taxon>Hymenobacter</taxon>
    </lineage>
</organism>
<reference evidence="5" key="1">
    <citation type="journal article" date="2019" name="Int. J. Syst. Evol. Microbiol.">
        <title>The Global Catalogue of Microorganisms (GCM) 10K type strain sequencing project: providing services to taxonomists for standard genome sequencing and annotation.</title>
        <authorList>
            <consortium name="The Broad Institute Genomics Platform"/>
            <consortium name="The Broad Institute Genome Sequencing Center for Infectious Disease"/>
            <person name="Wu L."/>
            <person name="Ma J."/>
        </authorList>
    </citation>
    <scope>NUCLEOTIDE SEQUENCE [LARGE SCALE GENOMIC DNA]</scope>
    <source>
        <strain evidence="5">JCM 17923</strain>
    </source>
</reference>
<keyword evidence="2" id="KW-0560">Oxidoreductase</keyword>